<evidence type="ECO:0000313" key="1">
    <source>
        <dbReference type="EMBL" id="KAF1837847.1"/>
    </source>
</evidence>
<dbReference type="AlphaFoldDB" id="A0A6A5KPC9"/>
<accession>A0A6A5KPC9</accession>
<organism evidence="1 2">
    <name type="scientific">Decorospora gaudefroyi</name>
    <dbReference type="NCBI Taxonomy" id="184978"/>
    <lineage>
        <taxon>Eukaryota</taxon>
        <taxon>Fungi</taxon>
        <taxon>Dikarya</taxon>
        <taxon>Ascomycota</taxon>
        <taxon>Pezizomycotina</taxon>
        <taxon>Dothideomycetes</taxon>
        <taxon>Pleosporomycetidae</taxon>
        <taxon>Pleosporales</taxon>
        <taxon>Pleosporineae</taxon>
        <taxon>Pleosporaceae</taxon>
        <taxon>Decorospora</taxon>
    </lineage>
</organism>
<gene>
    <name evidence="1" type="ORF">BDW02DRAFT_82230</name>
</gene>
<name>A0A6A5KPC9_9PLEO</name>
<reference evidence="1" key="1">
    <citation type="submission" date="2020-01" db="EMBL/GenBank/DDBJ databases">
        <authorList>
            <consortium name="DOE Joint Genome Institute"/>
            <person name="Haridas S."/>
            <person name="Albert R."/>
            <person name="Binder M."/>
            <person name="Bloem J."/>
            <person name="Labutti K."/>
            <person name="Salamov A."/>
            <person name="Andreopoulos B."/>
            <person name="Baker S.E."/>
            <person name="Barry K."/>
            <person name="Bills G."/>
            <person name="Bluhm B.H."/>
            <person name="Cannon C."/>
            <person name="Castanera R."/>
            <person name="Culley D.E."/>
            <person name="Daum C."/>
            <person name="Ezra D."/>
            <person name="Gonzalez J.B."/>
            <person name="Henrissat B."/>
            <person name="Kuo A."/>
            <person name="Liang C."/>
            <person name="Lipzen A."/>
            <person name="Lutzoni F."/>
            <person name="Magnuson J."/>
            <person name="Mondo S."/>
            <person name="Nolan M."/>
            <person name="Ohm R."/>
            <person name="Pangilinan J."/>
            <person name="Park H.-J."/>
            <person name="Ramirez L."/>
            <person name="Alfaro M."/>
            <person name="Sun H."/>
            <person name="Tritt A."/>
            <person name="Yoshinaga Y."/>
            <person name="Zwiers L.-H."/>
            <person name="Turgeon B.G."/>
            <person name="Goodwin S.B."/>
            <person name="Spatafora J.W."/>
            <person name="Crous P.W."/>
            <person name="Grigoriev I.V."/>
        </authorList>
    </citation>
    <scope>NUCLEOTIDE SEQUENCE</scope>
    <source>
        <strain evidence="1">P77</strain>
    </source>
</reference>
<evidence type="ECO:0000313" key="2">
    <source>
        <dbReference type="Proteomes" id="UP000800040"/>
    </source>
</evidence>
<sequence>MAEFATGSHMRVDAKVYYQSIEVDGVIPGVQYTGSVDPFRAASLQAESAVARFLNLGKGSSKKLAEMCQVHAHPDDRDRNRRNMFGCYVVVRHRKTWCRRWIQIGNVAAVESSNVAPMGSVARAFIVDQNLAERPETLDLDLVPTLRSVSGESSQVLSHCCM</sequence>
<proteinExistence type="predicted"/>
<protein>
    <submittedName>
        <fullName evidence="1">Uncharacterized protein</fullName>
    </submittedName>
</protein>
<dbReference type="Proteomes" id="UP000800040">
    <property type="component" value="Unassembled WGS sequence"/>
</dbReference>
<keyword evidence="2" id="KW-1185">Reference proteome</keyword>
<dbReference type="EMBL" id="ML975257">
    <property type="protein sequence ID" value="KAF1837847.1"/>
    <property type="molecule type" value="Genomic_DNA"/>
</dbReference>